<dbReference type="EMBL" id="KN832974">
    <property type="protein sequence ID" value="KIM89959.1"/>
    <property type="molecule type" value="Genomic_DNA"/>
</dbReference>
<dbReference type="HOGENOM" id="CLU_011151_1_1_1"/>
<protein>
    <recommendedName>
        <fullName evidence="3">F-box domain-containing protein</fullName>
    </recommendedName>
</protein>
<evidence type="ECO:0008006" key="3">
    <source>
        <dbReference type="Google" id="ProtNLM"/>
    </source>
</evidence>
<sequence length="530" mass="60057">MPANLNLNCIPQEILEHIALCTVMTKFLGPPAAIIPLLLTNRRLHSFLSASSNPHLYARIFAFKYDVAPVIRRLGPERTSATILSAELQRRCSYLARIRSRSDTKIVQSPAVKYDKKMVSTILWMSYLMMLENDGKNEQQLRDYAEMDVWLTEYWFDPRGASFATISIKIDKWPPNDMPNSLAMWLFWFLLSPDIFKRNNAFRDMTMILQLMALNAHEYPICSPSWTEFMPKARNGYSSPPLIYSETQSLTPPPLALPAILSFLTLVNKLPYITSTPLDFTSTFTISRQGVEWDNEWERCLGLGQTSFHEYRSGAFTPGSIQGAWEGTFTYTEFATYAALLSDTPPPILDQDLAVQHRQTWKLQEYHLLAPVSSLPETEINIVTDGPLSVGDPMQAHLPEGTKFYECPDGIDVRDPAKTHPLFYHKTSYVPAPSTTDEINDDNATFVRDVLVVGEGHSAWGQFSLRGRIRPCDGLVTFLKEYVGGVRGKWLYRGYLVGNIDGNIGGRWRDTTTPPDMSGYEGCFAMSRRQ</sequence>
<organism evidence="1 2">
    <name type="scientific">Piloderma croceum (strain F 1598)</name>
    <dbReference type="NCBI Taxonomy" id="765440"/>
    <lineage>
        <taxon>Eukaryota</taxon>
        <taxon>Fungi</taxon>
        <taxon>Dikarya</taxon>
        <taxon>Basidiomycota</taxon>
        <taxon>Agaricomycotina</taxon>
        <taxon>Agaricomycetes</taxon>
        <taxon>Agaricomycetidae</taxon>
        <taxon>Atheliales</taxon>
        <taxon>Atheliaceae</taxon>
        <taxon>Piloderma</taxon>
    </lineage>
</organism>
<dbReference type="InParanoid" id="A0A0C3GE41"/>
<dbReference type="OrthoDB" id="3263050at2759"/>
<dbReference type="Proteomes" id="UP000054166">
    <property type="component" value="Unassembled WGS sequence"/>
</dbReference>
<evidence type="ECO:0000313" key="2">
    <source>
        <dbReference type="Proteomes" id="UP000054166"/>
    </source>
</evidence>
<keyword evidence="2" id="KW-1185">Reference proteome</keyword>
<reference evidence="2" key="2">
    <citation type="submission" date="2015-01" db="EMBL/GenBank/DDBJ databases">
        <title>Evolutionary Origins and Diversification of the Mycorrhizal Mutualists.</title>
        <authorList>
            <consortium name="DOE Joint Genome Institute"/>
            <consortium name="Mycorrhizal Genomics Consortium"/>
            <person name="Kohler A."/>
            <person name="Kuo A."/>
            <person name="Nagy L.G."/>
            <person name="Floudas D."/>
            <person name="Copeland A."/>
            <person name="Barry K.W."/>
            <person name="Cichocki N."/>
            <person name="Veneault-Fourrey C."/>
            <person name="LaButti K."/>
            <person name="Lindquist E.A."/>
            <person name="Lipzen A."/>
            <person name="Lundell T."/>
            <person name="Morin E."/>
            <person name="Murat C."/>
            <person name="Riley R."/>
            <person name="Ohm R."/>
            <person name="Sun H."/>
            <person name="Tunlid A."/>
            <person name="Henrissat B."/>
            <person name="Grigoriev I.V."/>
            <person name="Hibbett D.S."/>
            <person name="Martin F."/>
        </authorList>
    </citation>
    <scope>NUCLEOTIDE SEQUENCE [LARGE SCALE GENOMIC DNA]</scope>
    <source>
        <strain evidence="2">F 1598</strain>
    </source>
</reference>
<dbReference type="AlphaFoldDB" id="A0A0C3GE41"/>
<proteinExistence type="predicted"/>
<reference evidence="1 2" key="1">
    <citation type="submission" date="2014-04" db="EMBL/GenBank/DDBJ databases">
        <authorList>
            <consortium name="DOE Joint Genome Institute"/>
            <person name="Kuo A."/>
            <person name="Tarkka M."/>
            <person name="Buscot F."/>
            <person name="Kohler A."/>
            <person name="Nagy L.G."/>
            <person name="Floudas D."/>
            <person name="Copeland A."/>
            <person name="Barry K.W."/>
            <person name="Cichocki N."/>
            <person name="Veneault-Fourrey C."/>
            <person name="LaButti K."/>
            <person name="Lindquist E.A."/>
            <person name="Lipzen A."/>
            <person name="Lundell T."/>
            <person name="Morin E."/>
            <person name="Murat C."/>
            <person name="Sun H."/>
            <person name="Tunlid A."/>
            <person name="Henrissat B."/>
            <person name="Grigoriev I.V."/>
            <person name="Hibbett D.S."/>
            <person name="Martin F."/>
            <person name="Nordberg H.P."/>
            <person name="Cantor M.N."/>
            <person name="Hua S.X."/>
        </authorList>
    </citation>
    <scope>NUCLEOTIDE SEQUENCE [LARGE SCALE GENOMIC DNA]</scope>
    <source>
        <strain evidence="1 2">F 1598</strain>
    </source>
</reference>
<gene>
    <name evidence="1" type="ORF">PILCRDRAFT_812750</name>
</gene>
<name>A0A0C3GE41_PILCF</name>
<accession>A0A0C3GE41</accession>
<evidence type="ECO:0000313" key="1">
    <source>
        <dbReference type="EMBL" id="KIM89959.1"/>
    </source>
</evidence>